<comment type="similarity">
    <text evidence="1">Belongs to the short-chain dehydrogenases/reductases (SDR) family.</text>
</comment>
<dbReference type="PRINTS" id="PR00081">
    <property type="entry name" value="GDHRDH"/>
</dbReference>
<keyword evidence="5" id="KW-1185">Reference proteome</keyword>
<dbReference type="InterPro" id="IPR036291">
    <property type="entry name" value="NAD(P)-bd_dom_sf"/>
</dbReference>
<dbReference type="FunFam" id="3.40.50.720:FF:000084">
    <property type="entry name" value="Short-chain dehydrogenase reductase"/>
    <property type="match status" value="1"/>
</dbReference>
<dbReference type="SUPFAM" id="SSF51735">
    <property type="entry name" value="NAD(P)-binding Rossmann-fold domains"/>
    <property type="match status" value="1"/>
</dbReference>
<dbReference type="PANTHER" id="PTHR43639">
    <property type="entry name" value="OXIDOREDUCTASE, SHORT-CHAIN DEHYDROGENASE/REDUCTASE FAMILY (AFU_ORTHOLOGUE AFUA_5G02870)"/>
    <property type="match status" value="1"/>
</dbReference>
<dbReference type="PANTHER" id="PTHR43639:SF1">
    <property type="entry name" value="SHORT-CHAIN DEHYDROGENASE_REDUCTASE FAMILY PROTEIN"/>
    <property type="match status" value="1"/>
</dbReference>
<accession>A0A0M7B6N2</accession>
<sequence>MSPSDCGPVVVTGGSRGIGAATVERLAAAGRPVAFSYASSDVAAQTLCERVVQAGGRAVACKADTSDEAAVNELFETCIVRFGPPTGVFINAGITGPACRLTELDPFNLRRVLEVNVVGSFLAAQAAVRAMSETGGGSIVLMSSRAARLGGANEWVHYAASKGAVDSLCVGLAREAGPAGIRVNAVAPGLIDTAIHAAAGRGERLDETVSAVPLGRIGTAGEVASTVAWLLSDESGYVSGTIIDVGGGR</sequence>
<feature type="domain" description="Ketoreductase" evidence="3">
    <location>
        <begin position="7"/>
        <end position="208"/>
    </location>
</feature>
<dbReference type="SMART" id="SM00822">
    <property type="entry name" value="PKS_KR"/>
    <property type="match status" value="1"/>
</dbReference>
<organism evidence="4 5">
    <name type="scientific">Jannaschia seosinensis</name>
    <dbReference type="NCBI Taxonomy" id="313367"/>
    <lineage>
        <taxon>Bacteria</taxon>
        <taxon>Pseudomonadati</taxon>
        <taxon>Pseudomonadota</taxon>
        <taxon>Alphaproteobacteria</taxon>
        <taxon>Rhodobacterales</taxon>
        <taxon>Roseobacteraceae</taxon>
        <taxon>Jannaschia</taxon>
    </lineage>
</organism>
<evidence type="ECO:0000256" key="1">
    <source>
        <dbReference type="ARBA" id="ARBA00006484"/>
    </source>
</evidence>
<dbReference type="EMBL" id="CYPR01000058">
    <property type="protein sequence ID" value="CUH34737.1"/>
    <property type="molecule type" value="Genomic_DNA"/>
</dbReference>
<evidence type="ECO:0000259" key="3">
    <source>
        <dbReference type="SMART" id="SM00822"/>
    </source>
</evidence>
<keyword evidence="2 4" id="KW-0560">Oxidoreductase</keyword>
<evidence type="ECO:0000256" key="2">
    <source>
        <dbReference type="ARBA" id="ARBA00023002"/>
    </source>
</evidence>
<dbReference type="GO" id="GO:0047936">
    <property type="term" value="F:glucose 1-dehydrogenase [NAD(P)+] activity"/>
    <property type="evidence" value="ECO:0007669"/>
    <property type="project" value="UniProtKB-EC"/>
</dbReference>
<evidence type="ECO:0000313" key="4">
    <source>
        <dbReference type="EMBL" id="CUH34737.1"/>
    </source>
</evidence>
<evidence type="ECO:0000313" key="5">
    <source>
        <dbReference type="Proteomes" id="UP000049455"/>
    </source>
</evidence>
<dbReference type="EC" id="1.1.1.47" evidence="4"/>
<name>A0A0M7B6N2_9RHOB</name>
<dbReference type="Proteomes" id="UP000049455">
    <property type="component" value="Unassembled WGS sequence"/>
</dbReference>
<dbReference type="STRING" id="313367.JSE7799_01065"/>
<gene>
    <name evidence="4" type="primary">gdhI_2</name>
    <name evidence="4" type="ORF">JSE7799_01065</name>
</gene>
<reference evidence="4 5" key="1">
    <citation type="submission" date="2015-09" db="EMBL/GenBank/DDBJ databases">
        <authorList>
            <person name="Jackson K.R."/>
            <person name="Lunt B.L."/>
            <person name="Fisher J.N.B."/>
            <person name="Gardner A.V."/>
            <person name="Bailey M.E."/>
            <person name="Deus L.M."/>
            <person name="Earl A.S."/>
            <person name="Gibby P.D."/>
            <person name="Hartmann K.A."/>
            <person name="Liu J.E."/>
            <person name="Manci A.M."/>
            <person name="Nielsen D.A."/>
            <person name="Solomon M.B."/>
            <person name="Breakwell D.P."/>
            <person name="Burnett S.H."/>
            <person name="Grose J.H."/>
        </authorList>
    </citation>
    <scope>NUCLEOTIDE SEQUENCE [LARGE SCALE GENOMIC DNA]</scope>
    <source>
        <strain evidence="4 5">CECT 7799</strain>
    </source>
</reference>
<dbReference type="InterPro" id="IPR002347">
    <property type="entry name" value="SDR_fam"/>
</dbReference>
<dbReference type="Gene3D" id="3.40.50.720">
    <property type="entry name" value="NAD(P)-binding Rossmann-like Domain"/>
    <property type="match status" value="1"/>
</dbReference>
<dbReference type="InterPro" id="IPR057326">
    <property type="entry name" value="KR_dom"/>
</dbReference>
<protein>
    <submittedName>
        <fullName evidence="4">Glucose 1-dehydrogenase 1</fullName>
        <ecNumber evidence="4">1.1.1.47</ecNumber>
    </submittedName>
</protein>
<dbReference type="AlphaFoldDB" id="A0A0M7B6N2"/>
<dbReference type="RefSeq" id="WP_055662707.1">
    <property type="nucleotide sequence ID" value="NZ_CYPR01000058.1"/>
</dbReference>
<dbReference type="Pfam" id="PF13561">
    <property type="entry name" value="adh_short_C2"/>
    <property type="match status" value="1"/>
</dbReference>
<dbReference type="OrthoDB" id="9803333at2"/>
<proteinExistence type="inferred from homology"/>
<dbReference type="CDD" id="cd05233">
    <property type="entry name" value="SDR_c"/>
    <property type="match status" value="1"/>
</dbReference>